<sequence length="89" mass="10423">MPARQSRTCHSSNKDHRFLKIKTSQGSKKRRSEVRRHCKWPLRKHRQPPFKPLTRASRVGTELEHHQSITPAYSNTRLATVVKRPTGTR</sequence>
<dbReference type="Proteomes" id="UP000266723">
    <property type="component" value="Unassembled WGS sequence"/>
</dbReference>
<evidence type="ECO:0000313" key="3">
    <source>
        <dbReference type="EMBL" id="KAF3567268.1"/>
    </source>
</evidence>
<evidence type="ECO:0000313" key="2">
    <source>
        <dbReference type="EMBL" id="KAF2570518.1"/>
    </source>
</evidence>
<evidence type="ECO:0000313" key="4">
    <source>
        <dbReference type="Proteomes" id="UP000266723"/>
    </source>
</evidence>
<feature type="compositionally biased region" description="Polar residues" evidence="1">
    <location>
        <begin position="1"/>
        <end position="11"/>
    </location>
</feature>
<organism evidence="2">
    <name type="scientific">Brassica cretica</name>
    <name type="common">Mustard</name>
    <dbReference type="NCBI Taxonomy" id="69181"/>
    <lineage>
        <taxon>Eukaryota</taxon>
        <taxon>Viridiplantae</taxon>
        <taxon>Streptophyta</taxon>
        <taxon>Embryophyta</taxon>
        <taxon>Tracheophyta</taxon>
        <taxon>Spermatophyta</taxon>
        <taxon>Magnoliopsida</taxon>
        <taxon>eudicotyledons</taxon>
        <taxon>Gunneridae</taxon>
        <taxon>Pentapetalae</taxon>
        <taxon>rosids</taxon>
        <taxon>malvids</taxon>
        <taxon>Brassicales</taxon>
        <taxon>Brassicaceae</taxon>
        <taxon>Brassiceae</taxon>
        <taxon>Brassica</taxon>
    </lineage>
</organism>
<gene>
    <name evidence="3" type="ORF">DY000_02012528</name>
    <name evidence="2" type="ORF">F2Q70_00001532</name>
</gene>
<reference evidence="3" key="2">
    <citation type="submission" date="2019-12" db="EMBL/GenBank/DDBJ databases">
        <authorList>
            <person name="Studholme D.J."/>
            <person name="Sarris P."/>
        </authorList>
    </citation>
    <scope>NUCLEOTIDE SEQUENCE</scope>
    <source>
        <strain evidence="3">PFS-1207/04</strain>
        <tissue evidence="3">Leaf</tissue>
    </source>
</reference>
<name>A0A8S9IKQ7_BRACR</name>
<proteinExistence type="predicted"/>
<reference evidence="3 4" key="3">
    <citation type="journal article" date="2020" name="BMC Genomics">
        <title>Intraspecific diversification of the crop wild relative Brassica cretica Lam. using demographic model selection.</title>
        <authorList>
            <person name="Kioukis A."/>
            <person name="Michalopoulou V.A."/>
            <person name="Briers L."/>
            <person name="Pirintsos S."/>
            <person name="Studholme D.J."/>
            <person name="Pavlidis P."/>
            <person name="Sarris P.F."/>
        </authorList>
    </citation>
    <scope>NUCLEOTIDE SEQUENCE [LARGE SCALE GENOMIC DNA]</scope>
    <source>
        <strain evidence="4">cv. PFS-1207/04</strain>
        <strain evidence="3">PFS-1207/04</strain>
    </source>
</reference>
<accession>A0A8S9IKQ7</accession>
<dbReference type="EMBL" id="QGKV02000759">
    <property type="protein sequence ID" value="KAF3567268.1"/>
    <property type="molecule type" value="Genomic_DNA"/>
</dbReference>
<keyword evidence="4" id="KW-1185">Reference proteome</keyword>
<feature type="region of interest" description="Disordered" evidence="1">
    <location>
        <begin position="1"/>
        <end position="67"/>
    </location>
</feature>
<dbReference type="AlphaFoldDB" id="A0A8S9IKQ7"/>
<evidence type="ECO:0000256" key="1">
    <source>
        <dbReference type="SAM" id="MobiDB-lite"/>
    </source>
</evidence>
<feature type="compositionally biased region" description="Basic residues" evidence="1">
    <location>
        <begin position="27"/>
        <end position="48"/>
    </location>
</feature>
<reference evidence="2" key="1">
    <citation type="submission" date="2019-12" db="EMBL/GenBank/DDBJ databases">
        <title>Genome sequencing and annotation of Brassica cretica.</title>
        <authorList>
            <person name="Studholme D.J."/>
            <person name="Sarris P.F."/>
        </authorList>
    </citation>
    <scope>NUCLEOTIDE SEQUENCE</scope>
    <source>
        <strain evidence="2">PFS-102/07</strain>
        <tissue evidence="2">Leaf</tissue>
    </source>
</reference>
<comment type="caution">
    <text evidence="2">The sequence shown here is derived from an EMBL/GenBank/DDBJ whole genome shotgun (WGS) entry which is preliminary data.</text>
</comment>
<dbReference type="EMBL" id="QGKY02001015">
    <property type="protein sequence ID" value="KAF2570518.1"/>
    <property type="molecule type" value="Genomic_DNA"/>
</dbReference>
<protein>
    <submittedName>
        <fullName evidence="2">Uncharacterized protein</fullName>
    </submittedName>
</protein>